<sequence>MDQEKLDLFFAKKPQLKSLFLTLDGMLRQRYGSLFFKVQKSQISFCDPRPFCWVWLPIRDGIKGRPEEYLVVSFGLDHEIRHSRLIEAVEPYPGRWTHHTIVSKETELDEELMGWILEAHEWMVNK</sequence>
<organism evidence="2 3">
    <name type="scientific">Alkalibacter rhizosphaerae</name>
    <dbReference type="NCBI Taxonomy" id="2815577"/>
    <lineage>
        <taxon>Bacteria</taxon>
        <taxon>Bacillati</taxon>
        <taxon>Bacillota</taxon>
        <taxon>Clostridia</taxon>
        <taxon>Eubacteriales</taxon>
        <taxon>Eubacteriaceae</taxon>
        <taxon>Alkalibacter</taxon>
    </lineage>
</organism>
<dbReference type="Pfam" id="PF18899">
    <property type="entry name" value="DUF5655"/>
    <property type="match status" value="1"/>
</dbReference>
<dbReference type="KEGG" id="alka:J0B03_05050"/>
<dbReference type="Proteomes" id="UP000663499">
    <property type="component" value="Chromosome"/>
</dbReference>
<gene>
    <name evidence="2" type="ORF">J0B03_05050</name>
</gene>
<feature type="domain" description="DUF5655" evidence="1">
    <location>
        <begin position="9"/>
        <end position="121"/>
    </location>
</feature>
<keyword evidence="3" id="KW-1185">Reference proteome</keyword>
<proteinExistence type="predicted"/>
<protein>
    <recommendedName>
        <fullName evidence="1">DUF5655 domain-containing protein</fullName>
    </recommendedName>
</protein>
<accession>A0A974XGH8</accession>
<dbReference type="InterPro" id="IPR043714">
    <property type="entry name" value="DUF5655"/>
</dbReference>
<name>A0A974XGH8_9FIRM</name>
<evidence type="ECO:0000313" key="2">
    <source>
        <dbReference type="EMBL" id="QSX09434.1"/>
    </source>
</evidence>
<reference evidence="2" key="1">
    <citation type="submission" date="2021-03" db="EMBL/GenBank/DDBJ databases">
        <title>Alkalibacter marinus sp. nov., isolated from tidal flat sediment.</title>
        <authorList>
            <person name="Namirimu T."/>
            <person name="Yang J.-A."/>
            <person name="Yang S.-H."/>
            <person name="Kim Y.-J."/>
            <person name="Kwon K.K."/>
        </authorList>
    </citation>
    <scope>NUCLEOTIDE SEQUENCE</scope>
    <source>
        <strain evidence="2">ES005</strain>
    </source>
</reference>
<dbReference type="EMBL" id="CP071444">
    <property type="protein sequence ID" value="QSX09434.1"/>
    <property type="molecule type" value="Genomic_DNA"/>
</dbReference>
<dbReference type="RefSeq" id="WP_207300769.1">
    <property type="nucleotide sequence ID" value="NZ_CP071444.1"/>
</dbReference>
<evidence type="ECO:0000313" key="3">
    <source>
        <dbReference type="Proteomes" id="UP000663499"/>
    </source>
</evidence>
<evidence type="ECO:0000259" key="1">
    <source>
        <dbReference type="Pfam" id="PF18899"/>
    </source>
</evidence>
<dbReference type="AlphaFoldDB" id="A0A974XGH8"/>